<keyword evidence="2" id="KW-1185">Reference proteome</keyword>
<comment type="caution">
    <text evidence="1">The sequence shown here is derived from an EMBL/GenBank/DDBJ whole genome shotgun (WGS) entry which is preliminary data.</text>
</comment>
<evidence type="ECO:0000313" key="1">
    <source>
        <dbReference type="EMBL" id="GBP50273.1"/>
    </source>
</evidence>
<organism evidence="1 2">
    <name type="scientific">Eumeta variegata</name>
    <name type="common">Bagworm moth</name>
    <name type="synonym">Eumeta japonica</name>
    <dbReference type="NCBI Taxonomy" id="151549"/>
    <lineage>
        <taxon>Eukaryota</taxon>
        <taxon>Metazoa</taxon>
        <taxon>Ecdysozoa</taxon>
        <taxon>Arthropoda</taxon>
        <taxon>Hexapoda</taxon>
        <taxon>Insecta</taxon>
        <taxon>Pterygota</taxon>
        <taxon>Neoptera</taxon>
        <taxon>Endopterygota</taxon>
        <taxon>Lepidoptera</taxon>
        <taxon>Glossata</taxon>
        <taxon>Ditrysia</taxon>
        <taxon>Tineoidea</taxon>
        <taxon>Psychidae</taxon>
        <taxon>Oiketicinae</taxon>
        <taxon>Eumeta</taxon>
    </lineage>
</organism>
<proteinExistence type="predicted"/>
<dbReference type="AlphaFoldDB" id="A0A4C1WGR5"/>
<accession>A0A4C1WGR5</accession>
<reference evidence="1 2" key="1">
    <citation type="journal article" date="2019" name="Commun. Biol.">
        <title>The bagworm genome reveals a unique fibroin gene that provides high tensile strength.</title>
        <authorList>
            <person name="Kono N."/>
            <person name="Nakamura H."/>
            <person name="Ohtoshi R."/>
            <person name="Tomita M."/>
            <person name="Numata K."/>
            <person name="Arakawa K."/>
        </authorList>
    </citation>
    <scope>NUCLEOTIDE SEQUENCE [LARGE SCALE GENOMIC DNA]</scope>
</reference>
<dbReference type="Proteomes" id="UP000299102">
    <property type="component" value="Unassembled WGS sequence"/>
</dbReference>
<protein>
    <submittedName>
        <fullName evidence="1">Uncharacterized protein</fullName>
    </submittedName>
</protein>
<sequence length="96" mass="10653">MKWTNIVKRVSDSVKKRVIIMCDASSGIRDSSLASTFTDQNKQTPPIRYPIPSEETGNTQVIPLELRMSMDSAGILLSNDCPARLPLEDALAKFRS</sequence>
<name>A0A4C1WGR5_EUMVA</name>
<gene>
    <name evidence="1" type="ORF">EVAR_40815_1</name>
</gene>
<evidence type="ECO:0000313" key="2">
    <source>
        <dbReference type="Proteomes" id="UP000299102"/>
    </source>
</evidence>
<dbReference type="EMBL" id="BGZK01000562">
    <property type="protein sequence ID" value="GBP50273.1"/>
    <property type="molecule type" value="Genomic_DNA"/>
</dbReference>